<dbReference type="GO" id="GO:0000785">
    <property type="term" value="C:chromatin"/>
    <property type="evidence" value="ECO:0007669"/>
    <property type="project" value="UniProtKB-ARBA"/>
</dbReference>
<evidence type="ECO:0000313" key="9">
    <source>
        <dbReference type="Proteomes" id="UP000292447"/>
    </source>
</evidence>
<gene>
    <name evidence="8" type="primary">MPUL0A09410</name>
    <name evidence="8" type="ORF">METSCH_A09410</name>
</gene>
<keyword evidence="3 4" id="KW-0539">Nucleus</keyword>
<dbReference type="STRING" id="2163413.A0A4P6XL51"/>
<feature type="domain" description="WAC" evidence="7">
    <location>
        <begin position="23"/>
        <end position="135"/>
    </location>
</feature>
<dbReference type="PANTHER" id="PTHR32075">
    <property type="entry name" value="ISWI CHROMATIN-REMODELING COMPLEX SUBUNIT YPL216W-RELATED"/>
    <property type="match status" value="1"/>
</dbReference>
<sequence length="1197" mass="136736">MVLYKRKRVTYVRPPPVPADLSTEIYIIPQTKEWFLNYEDYLARVDYYNRRKFVCEITGNSCLTYYEAYNSETKEIEDLEANFPEALREHILKFLQFNRISRLDLLVDKVYLVFKNEYFPGEEVYVKKIVEPTERQLKADAPSQPYFSTAKHRGTIREKVQYSNPSDTKYLVTTKDSTQIIATNLQISRDRNHFTKWLVKTYVKLTVTRSPKVGAPWVVKERYAKKYRIPQEFPEDLKQFEALTPTGEVLYEGDEKAESPLPADGPDVPKVKKPRGRAAWKIKAALNAANAANAGNGVSEGTPAAEPATGSKSRDKNELKVRFPAHHLPAQIKEALSKGDLSTPLVVQPSKKTIIEDLNLLFDLQNARPAPAVMVLPQNARDLNRQVIEQLEEENAALRADVTEENTKRIGENEIEIQILKKDALYSVQEALECWTFLNIYHSILKLDTFTFDDFLCAMGWNDEQLLNTGRCELLDEIWCAVLGLVVSKEPVLAKNADGVKVPGLQITLPSDIRLESAPDQKTEEIDENLKGSDSENEPRPLKIDDEVSENESTSPSPQKVKKGKRGRKPKERKSPVDGDDEDEGSDMDITQDQVEEVDHGHNAYSVMNYRGTKWYERLRKRNYKDGQWLTIMMGVLSLVEYVPEYAETIQKVYRTLAPAQIKPASPSSVLTQFYTSMGIDLRLKVLHILTSLVVNGPAVRNYMDESLEQLANLRRTRLDILRDWKSHVETANKLHTEIFTRLMEEVAKATDSKLWVPFSRKRHRLNTKGYEMSEYENAVAESDPSFKELWNAREDAIAKIRETRAAKKDVEMQLSQLDCQRVRLLGKDRHFNRYWWFENNGLPNIHYSGDGDEDEEQEPESDDEVDDKDDFQTETYLMGCLWVQGPTGMDALSHLKLSKDDADHIIERIEDDTVSSKVKLENGDTLNGIAIGNTANGHTESNGLLKEMDFSTISGPTIAEAERLGLHFGQNSIQLNETTIIDKNGGLPKDYDVTNLSAVQRKFIEEQSMPLFSGTQWRYFDRVEDVESLAKWFNPWGKRESVLRKEFLRVKEGMTASIAARRKALWLDKLPKEEAELEGTINAVEAKIEKCKNGTVEELDAEESSDDLTSRKRINRRGANGANKRQKTADETLKTGSLEELEQLHDELKGTVTRKIAENQVTRVMEWVNRTARDELDKSLYEGGDKAKQRGRKSKK</sequence>
<feature type="region of interest" description="Disordered" evidence="6">
    <location>
        <begin position="516"/>
        <end position="589"/>
    </location>
</feature>
<evidence type="ECO:0000259" key="7">
    <source>
        <dbReference type="PROSITE" id="PS51136"/>
    </source>
</evidence>
<feature type="coiled-coil region" evidence="5">
    <location>
        <begin position="794"/>
        <end position="821"/>
    </location>
</feature>
<feature type="compositionally biased region" description="Basic and acidic residues" evidence="6">
    <location>
        <begin position="1176"/>
        <end position="1189"/>
    </location>
</feature>
<dbReference type="Proteomes" id="UP000292447">
    <property type="component" value="Chromosome I"/>
</dbReference>
<proteinExistence type="predicted"/>
<dbReference type="GO" id="GO:0000781">
    <property type="term" value="C:chromosome, telomeric region"/>
    <property type="evidence" value="ECO:0007669"/>
    <property type="project" value="GOC"/>
</dbReference>
<protein>
    <submittedName>
        <fullName evidence="8">WSTF, HB1, Itc1p, MBD9 motif 1</fullName>
    </submittedName>
</protein>
<feature type="compositionally biased region" description="Basic residues" evidence="6">
    <location>
        <begin position="560"/>
        <end position="572"/>
    </location>
</feature>
<dbReference type="Pfam" id="PF15612">
    <property type="entry name" value="WHIM1"/>
    <property type="match status" value="1"/>
</dbReference>
<keyword evidence="2 5" id="KW-0175">Coiled coil</keyword>
<evidence type="ECO:0000313" key="8">
    <source>
        <dbReference type="EMBL" id="QBM86304.1"/>
    </source>
</evidence>
<dbReference type="AlphaFoldDB" id="A0A4P6XL51"/>
<dbReference type="Pfam" id="PF10537">
    <property type="entry name" value="WAC_Acf1_DNA_bd"/>
    <property type="match status" value="1"/>
</dbReference>
<reference evidence="9" key="1">
    <citation type="submission" date="2019-03" db="EMBL/GenBank/DDBJ databases">
        <title>Snf2 controls pulcherriminic acid biosynthesis and connects pigmentation and antifungal activity of the yeast Metschnikowia pulcherrima.</title>
        <authorList>
            <person name="Gore-Lloyd D."/>
            <person name="Sumann I."/>
            <person name="Brachmann A.O."/>
            <person name="Schneeberger K."/>
            <person name="Ortiz-Merino R.A."/>
            <person name="Moreno-Beltran M."/>
            <person name="Schlaefli M."/>
            <person name="Kirner P."/>
            <person name="Santos Kron A."/>
            <person name="Wolfe K.H."/>
            <person name="Piel J."/>
            <person name="Ahrens C.H."/>
            <person name="Henk D."/>
            <person name="Freimoser F.M."/>
        </authorList>
    </citation>
    <scope>NUCLEOTIDE SEQUENCE [LARGE SCALE GENOMIC DNA]</scope>
    <source>
        <strain evidence="9">APC 1.2</strain>
    </source>
</reference>
<feature type="compositionally biased region" description="Basic and acidic residues" evidence="6">
    <location>
        <begin position="516"/>
        <end position="546"/>
    </location>
</feature>
<dbReference type="Pfam" id="PF15613">
    <property type="entry name" value="WSD"/>
    <property type="match status" value="1"/>
</dbReference>
<dbReference type="InterPro" id="IPR028941">
    <property type="entry name" value="WHIM2_dom"/>
</dbReference>
<evidence type="ECO:0000256" key="3">
    <source>
        <dbReference type="ARBA" id="ARBA00023242"/>
    </source>
</evidence>
<accession>A0A4P6XL51</accession>
<name>A0A4P6XL51_9ASCO</name>
<dbReference type="GO" id="GO:0031509">
    <property type="term" value="P:subtelomeric heterochromatin formation"/>
    <property type="evidence" value="ECO:0007669"/>
    <property type="project" value="TreeGrafter"/>
</dbReference>
<feature type="compositionally biased region" description="Acidic residues" evidence="6">
    <location>
        <begin position="851"/>
        <end position="869"/>
    </location>
</feature>
<evidence type="ECO:0000256" key="5">
    <source>
        <dbReference type="SAM" id="Coils"/>
    </source>
</evidence>
<feature type="region of interest" description="Disordered" evidence="6">
    <location>
        <begin position="293"/>
        <end position="317"/>
    </location>
</feature>
<evidence type="ECO:0000256" key="1">
    <source>
        <dbReference type="ARBA" id="ARBA00004123"/>
    </source>
</evidence>
<feature type="region of interest" description="Disordered" evidence="6">
    <location>
        <begin position="1100"/>
        <end position="1139"/>
    </location>
</feature>
<evidence type="ECO:0000256" key="6">
    <source>
        <dbReference type="SAM" id="MobiDB-lite"/>
    </source>
</evidence>
<dbReference type="InterPro" id="IPR028942">
    <property type="entry name" value="WHIM1_dom"/>
</dbReference>
<dbReference type="InterPro" id="IPR018501">
    <property type="entry name" value="DDT_dom"/>
</dbReference>
<dbReference type="Pfam" id="PF02791">
    <property type="entry name" value="DDT"/>
    <property type="match status" value="1"/>
</dbReference>
<dbReference type="InterPro" id="IPR013136">
    <property type="entry name" value="WSTF_Acf1_Cbp146"/>
</dbReference>
<feature type="region of interest" description="Disordered" evidence="6">
    <location>
        <begin position="847"/>
        <end position="869"/>
    </location>
</feature>
<dbReference type="GO" id="GO:0005634">
    <property type="term" value="C:nucleus"/>
    <property type="evidence" value="ECO:0007669"/>
    <property type="project" value="UniProtKB-SubCell"/>
</dbReference>
<dbReference type="EMBL" id="CP034456">
    <property type="protein sequence ID" value="QBM86304.1"/>
    <property type="molecule type" value="Genomic_DNA"/>
</dbReference>
<dbReference type="PROSITE" id="PS51136">
    <property type="entry name" value="WAC"/>
    <property type="match status" value="1"/>
</dbReference>
<dbReference type="PANTHER" id="PTHR32075:SF6">
    <property type="entry name" value="ISWI CHROMATIN-REMODELING COMPLEX SUBUNIT YPL216W-RELATED"/>
    <property type="match status" value="1"/>
</dbReference>
<evidence type="ECO:0000256" key="2">
    <source>
        <dbReference type="ARBA" id="ARBA00023054"/>
    </source>
</evidence>
<feature type="compositionally biased region" description="Acidic residues" evidence="6">
    <location>
        <begin position="578"/>
        <end position="587"/>
    </location>
</feature>
<feature type="coiled-coil region" evidence="5">
    <location>
        <begin position="381"/>
        <end position="408"/>
    </location>
</feature>
<evidence type="ECO:0000256" key="4">
    <source>
        <dbReference type="PROSITE-ProRule" id="PRU00475"/>
    </source>
</evidence>
<keyword evidence="9" id="KW-1185">Reference proteome</keyword>
<comment type="subcellular location">
    <subcellularLocation>
        <location evidence="1 4">Nucleus</location>
    </subcellularLocation>
</comment>
<organism evidence="8 9">
    <name type="scientific">Metschnikowia aff. pulcherrima</name>
    <dbReference type="NCBI Taxonomy" id="2163413"/>
    <lineage>
        <taxon>Eukaryota</taxon>
        <taxon>Fungi</taxon>
        <taxon>Dikarya</taxon>
        <taxon>Ascomycota</taxon>
        <taxon>Saccharomycotina</taxon>
        <taxon>Pichiomycetes</taxon>
        <taxon>Metschnikowiaceae</taxon>
        <taxon>Metschnikowia</taxon>
    </lineage>
</organism>
<feature type="region of interest" description="Disordered" evidence="6">
    <location>
        <begin position="1176"/>
        <end position="1197"/>
    </location>
</feature>